<organism evidence="2 3">
    <name type="scientific">Paenibacillus arenilitoris</name>
    <dbReference type="NCBI Taxonomy" id="2772299"/>
    <lineage>
        <taxon>Bacteria</taxon>
        <taxon>Bacillati</taxon>
        <taxon>Bacillota</taxon>
        <taxon>Bacilli</taxon>
        <taxon>Bacillales</taxon>
        <taxon>Paenibacillaceae</taxon>
        <taxon>Paenibacillus</taxon>
    </lineage>
</organism>
<evidence type="ECO:0000313" key="2">
    <source>
        <dbReference type="EMBL" id="MBD2871181.1"/>
    </source>
</evidence>
<gene>
    <name evidence="2" type="ORF">IDH41_21580</name>
</gene>
<dbReference type="Proteomes" id="UP000632125">
    <property type="component" value="Unassembled WGS sequence"/>
</dbReference>
<keyword evidence="3" id="KW-1185">Reference proteome</keyword>
<reference evidence="2" key="1">
    <citation type="submission" date="2020-09" db="EMBL/GenBank/DDBJ databases">
        <title>A novel bacterium of genus Paenibacillus, isolated from South China Sea.</title>
        <authorList>
            <person name="Huang H."/>
            <person name="Mo K."/>
            <person name="Hu Y."/>
        </authorList>
    </citation>
    <scope>NUCLEOTIDE SEQUENCE</scope>
    <source>
        <strain evidence="2">IB182493</strain>
    </source>
</reference>
<dbReference type="EMBL" id="JACXIY010000027">
    <property type="protein sequence ID" value="MBD2871181.1"/>
    <property type="molecule type" value="Genomic_DNA"/>
</dbReference>
<name>A0A927CSQ0_9BACL</name>
<feature type="transmembrane region" description="Helical" evidence="1">
    <location>
        <begin position="24"/>
        <end position="48"/>
    </location>
</feature>
<evidence type="ECO:0000256" key="1">
    <source>
        <dbReference type="SAM" id="Phobius"/>
    </source>
</evidence>
<evidence type="ECO:0000313" key="3">
    <source>
        <dbReference type="Proteomes" id="UP000632125"/>
    </source>
</evidence>
<evidence type="ECO:0008006" key="4">
    <source>
        <dbReference type="Google" id="ProtNLM"/>
    </source>
</evidence>
<keyword evidence="1" id="KW-1133">Transmembrane helix</keyword>
<proteinExistence type="predicted"/>
<keyword evidence="1" id="KW-0472">Membrane</keyword>
<accession>A0A927CSQ0</accession>
<comment type="caution">
    <text evidence="2">The sequence shown here is derived from an EMBL/GenBank/DDBJ whole genome shotgun (WGS) entry which is preliminary data.</text>
</comment>
<keyword evidence="1" id="KW-0812">Transmembrane</keyword>
<protein>
    <recommendedName>
        <fullName evidence="4">Phosphodiester glycosidase domain-containing protein</fullName>
    </recommendedName>
</protein>
<sequence length="283" mass="30074">MTGNEQKNAIPAGKEAALSGRNKLAAAGILAGILAVLALLFYGMVLLLGNKAPANDASLDETLHYTYFAKTAPNGMKLHVLRTKPVYVTLEAIHDNVTLAKKVGINGGFFYGNQLLSIGIVNGLPVNAQIGKFGAGDENVKYARGTLVWDGAADRLSVQIASRASELKVKDHTRFWAQGGISMSLGDDAGWAEQAMKENAPFPGEDRLRSAAVYEEDGQLYLIVSETKGSLALFREAIISSVGDGKLADGIFLDGDGSSQLLSKEASLPGDNRPVVQMLRIVK</sequence>
<dbReference type="RefSeq" id="WP_190864726.1">
    <property type="nucleotide sequence ID" value="NZ_JACXIY010000027.1"/>
</dbReference>
<dbReference type="AlphaFoldDB" id="A0A927CSQ0"/>